<protein>
    <submittedName>
        <fullName evidence="1">Capsid family protein</fullName>
    </submittedName>
</protein>
<evidence type="ECO:0000313" key="1">
    <source>
        <dbReference type="EMBL" id="ARK07408.1"/>
    </source>
</evidence>
<accession>A0A1W6DWW0</accession>
<evidence type="ECO:0000313" key="2">
    <source>
        <dbReference type="Proteomes" id="UP000223906"/>
    </source>
</evidence>
<dbReference type="InterPro" id="IPR048813">
    <property type="entry name" value="GP7-like"/>
</dbReference>
<dbReference type="SUPFAM" id="SSF56563">
    <property type="entry name" value="Major capsid protein gp5"/>
    <property type="match status" value="1"/>
</dbReference>
<reference evidence="1 2" key="1">
    <citation type="submission" date="2017-02" db="EMBL/GenBank/DDBJ databases">
        <title>The first characterized phage against a member of the ecologically important #sphingomonads reveals high dissimilarity against all other known phages.</title>
        <authorList>
            <person name="Nielsen T.K."/>
            <person name="Carstens A.B."/>
            <person name="Kot W."/>
            <person name="Lametsch R."/>
            <person name="Neve H."/>
            <person name="Hansen L.H."/>
        </authorList>
    </citation>
    <scope>NUCLEOTIDE SEQUENCE [LARGE SCALE GENOMIC DNA]</scope>
</reference>
<name>A0A1W6DWW0_9CAUD</name>
<dbReference type="NCBIfam" id="NF045672">
    <property type="entry name" value="MCP_gp7_epsi_15"/>
    <property type="match status" value="1"/>
</dbReference>
<dbReference type="OrthoDB" id="6781at10239"/>
<dbReference type="Proteomes" id="UP000223906">
    <property type="component" value="Segment"/>
</dbReference>
<proteinExistence type="predicted"/>
<keyword evidence="2" id="KW-1185">Reference proteome</keyword>
<organism evidence="1 2">
    <name type="scientific">Sphingobium phage Lacusarx</name>
    <dbReference type="NCBI Taxonomy" id="1980139"/>
    <lineage>
        <taxon>Viruses</taxon>
        <taxon>Duplodnaviria</taxon>
        <taxon>Heunggongvirae</taxon>
        <taxon>Uroviricota</taxon>
        <taxon>Caudoviricetes</taxon>
        <taxon>Lacusarxvirus</taxon>
        <taxon>Lacusarxvirus lacusarx</taxon>
    </lineage>
</organism>
<sequence length="308" mass="33299">MLTLHEASKQVDGDLKRSAVIEMFAGSADLVAAMPLMDIPGNSYSYTQEAKLPSVGFRGYNDAYEPSVGVVNPQSETLRIAGGELDVDTALIKTHGIGIRTSQEQMQIKAFGQKIAAAFINGDGGDGVSFDGLRIRVRGYQLLDANMDNEDVSGALSLATLDEAIDRVDNPTHLIMSKRMRNLLSQAAKDKDVGGDLAFSKDDFGRRVAFYADLPILITEDDNEGKKIIDFNEVGPDGNANTQSLYVVSLGDGKIVGLQNGIMEVKDLGEIDAKPCYRTRVEWLVAMAVMHGKAVARVRGITDAKVTR</sequence>
<dbReference type="EMBL" id="KY629563">
    <property type="protein sequence ID" value="ARK07408.1"/>
    <property type="molecule type" value="Genomic_DNA"/>
</dbReference>
<gene>
    <name evidence="1" type="ORF">LAV_00008</name>
</gene>